<dbReference type="EC" id="2.6.1.11" evidence="6"/>
<dbReference type="NCBIfam" id="NF002874">
    <property type="entry name" value="PRK03244.1"/>
    <property type="match status" value="1"/>
</dbReference>
<dbReference type="CDD" id="cd00610">
    <property type="entry name" value="OAT_like"/>
    <property type="match status" value="1"/>
</dbReference>
<dbReference type="PIRSF" id="PIRSF000521">
    <property type="entry name" value="Transaminase_4ab_Lys_Orn"/>
    <property type="match status" value="1"/>
</dbReference>
<accession>A0ABS4SZZ0</accession>
<dbReference type="InterPro" id="IPR050103">
    <property type="entry name" value="Class-III_PLP-dep_AT"/>
</dbReference>
<comment type="caution">
    <text evidence="6">The sequence shown here is derived from an EMBL/GenBank/DDBJ whole genome shotgun (WGS) entry which is preliminary data.</text>
</comment>
<keyword evidence="7" id="KW-1185">Reference proteome</keyword>
<dbReference type="Gene3D" id="3.90.1150.10">
    <property type="entry name" value="Aspartate Aminotransferase, domain 1"/>
    <property type="match status" value="1"/>
</dbReference>
<comment type="cofactor">
    <cofactor evidence="1">
        <name>pyridoxal 5'-phosphate</name>
        <dbReference type="ChEBI" id="CHEBI:597326"/>
    </cofactor>
</comment>
<protein>
    <submittedName>
        <fullName evidence="6">Acetylornithine aminotransferase</fullName>
        <ecNumber evidence="6">2.6.1.11</ecNumber>
    </submittedName>
</protein>
<gene>
    <name evidence="6" type="ORF">JOF45_000781</name>
</gene>
<dbReference type="PANTHER" id="PTHR11986:SF79">
    <property type="entry name" value="ACETYLORNITHINE AMINOTRANSFERASE, MITOCHONDRIAL"/>
    <property type="match status" value="1"/>
</dbReference>
<evidence type="ECO:0000313" key="6">
    <source>
        <dbReference type="EMBL" id="MBP2317762.1"/>
    </source>
</evidence>
<dbReference type="Proteomes" id="UP001519331">
    <property type="component" value="Unassembled WGS sequence"/>
</dbReference>
<dbReference type="Gene3D" id="3.40.640.10">
    <property type="entry name" value="Type I PLP-dependent aspartate aminotransferase-like (Major domain)"/>
    <property type="match status" value="1"/>
</dbReference>
<evidence type="ECO:0000256" key="2">
    <source>
        <dbReference type="ARBA" id="ARBA00022576"/>
    </source>
</evidence>
<dbReference type="PANTHER" id="PTHR11986">
    <property type="entry name" value="AMINOTRANSFERASE CLASS III"/>
    <property type="match status" value="1"/>
</dbReference>
<evidence type="ECO:0000256" key="5">
    <source>
        <dbReference type="RuleBase" id="RU003560"/>
    </source>
</evidence>
<dbReference type="RefSeq" id="WP_210048043.1">
    <property type="nucleotide sequence ID" value="NZ_JAGINX010000001.1"/>
</dbReference>
<keyword evidence="4 5" id="KW-0663">Pyridoxal phosphate</keyword>
<dbReference type="InterPro" id="IPR015421">
    <property type="entry name" value="PyrdxlP-dep_Trfase_major"/>
</dbReference>
<dbReference type="EMBL" id="JAGINX010000001">
    <property type="protein sequence ID" value="MBP2317762.1"/>
    <property type="molecule type" value="Genomic_DNA"/>
</dbReference>
<dbReference type="InterPro" id="IPR005814">
    <property type="entry name" value="Aminotrans_3"/>
</dbReference>
<evidence type="ECO:0000313" key="7">
    <source>
        <dbReference type="Proteomes" id="UP001519331"/>
    </source>
</evidence>
<evidence type="ECO:0000256" key="1">
    <source>
        <dbReference type="ARBA" id="ARBA00001933"/>
    </source>
</evidence>
<evidence type="ECO:0000256" key="3">
    <source>
        <dbReference type="ARBA" id="ARBA00022679"/>
    </source>
</evidence>
<dbReference type="Pfam" id="PF00202">
    <property type="entry name" value="Aminotran_3"/>
    <property type="match status" value="1"/>
</dbReference>
<dbReference type="SUPFAM" id="SSF53383">
    <property type="entry name" value="PLP-dependent transferases"/>
    <property type="match status" value="1"/>
</dbReference>
<comment type="similarity">
    <text evidence="5">Belongs to the class-III pyridoxal-phosphate-dependent aminotransferase family.</text>
</comment>
<keyword evidence="3 6" id="KW-0808">Transferase</keyword>
<reference evidence="6 7" key="1">
    <citation type="submission" date="2021-03" db="EMBL/GenBank/DDBJ databases">
        <title>Sequencing the genomes of 1000 actinobacteria strains.</title>
        <authorList>
            <person name="Klenk H.-P."/>
        </authorList>
    </citation>
    <scope>NUCLEOTIDE SEQUENCE [LARGE SCALE GENOMIC DNA]</scope>
    <source>
        <strain evidence="6 7">DSM 12544</strain>
    </source>
</reference>
<dbReference type="InterPro" id="IPR015422">
    <property type="entry name" value="PyrdxlP-dep_Trfase_small"/>
</dbReference>
<evidence type="ECO:0000256" key="4">
    <source>
        <dbReference type="ARBA" id="ARBA00022898"/>
    </source>
</evidence>
<name>A0ABS4SZZ0_9MICC</name>
<dbReference type="GO" id="GO:0003992">
    <property type="term" value="F:N2-acetyl-L-ornithine:2-oxoglutarate 5-aminotransferase activity"/>
    <property type="evidence" value="ECO:0007669"/>
    <property type="project" value="UniProtKB-EC"/>
</dbReference>
<keyword evidence="2 6" id="KW-0032">Aminotransferase</keyword>
<organism evidence="6 7">
    <name type="scientific">Nesterenkonia lacusekhoensis</name>
    <dbReference type="NCBI Taxonomy" id="150832"/>
    <lineage>
        <taxon>Bacteria</taxon>
        <taxon>Bacillati</taxon>
        <taxon>Actinomycetota</taxon>
        <taxon>Actinomycetes</taxon>
        <taxon>Micrococcales</taxon>
        <taxon>Micrococcaceae</taxon>
        <taxon>Nesterenkonia</taxon>
    </lineage>
</organism>
<dbReference type="InterPro" id="IPR015424">
    <property type="entry name" value="PyrdxlP-dep_Trfase"/>
</dbReference>
<sequence>MSYPDLLGLEKLDAVDSWEERYESSLMGVFGTPQELLVAGRGCWVTDSRGNELLDMLGGIAVNALGHNHPALTGALAEQLKTLGHISNLFTSVPQMRLAELLLNAADAPEGSSVFFANSGSEANEAALKAVLRHRKDTGKYRILALEGGFHGRTAGALSLTHKPAFREPFGPLIEGIDFLPPDDLSALETALDEDVAGIFLEPIQGEAGVRPLSAEYLLRARQLASQHGALLVLDEVQTGIGRTGDWFRHQGVSRELAESGADGVVRPDLMTLAKGLGSGVPIGALVAFGQQASGLLGAGQHGSTFGGNPLAALAGQVTLETIASEGLLENAQRVGARLAAGLGELEAIAEVRQYGLHVGVDLDPAAFAAEAPAKELVGIAREQQQLIINATGEHTLRLAPPLILSEQEADLFLTRIGAAVRHLQEA</sequence>
<proteinExistence type="inferred from homology"/>